<sequence length="90" mass="10146">MLSRIRFCEIPITGPRINYLIQSLVTKGETDNFRPHTLEPEPNFMSVYEHQNTISRKSLSHLSTFGIYNVGSILILLVAIILSSPALAFI</sequence>
<gene>
    <name evidence="2" type="ORF">BofuT4_uP003430.1</name>
</gene>
<dbReference type="InParanoid" id="G2Y3E4"/>
<dbReference type="HOGENOM" id="CLU_2440582_0_0_1"/>
<feature type="transmembrane region" description="Helical" evidence="1">
    <location>
        <begin position="65"/>
        <end position="89"/>
    </location>
</feature>
<name>G2Y3E4_BOTF4</name>
<dbReference type="AlphaFoldDB" id="G2Y3E4"/>
<proteinExistence type="predicted"/>
<evidence type="ECO:0000313" key="2">
    <source>
        <dbReference type="EMBL" id="CCD47184.1"/>
    </source>
</evidence>
<evidence type="ECO:0000256" key="1">
    <source>
        <dbReference type="SAM" id="Phobius"/>
    </source>
</evidence>
<dbReference type="EMBL" id="FQ790286">
    <property type="protein sequence ID" value="CCD47184.1"/>
    <property type="molecule type" value="Genomic_DNA"/>
</dbReference>
<evidence type="ECO:0000313" key="3">
    <source>
        <dbReference type="Proteomes" id="UP000008177"/>
    </source>
</evidence>
<accession>G2Y3E4</accession>
<protein>
    <submittedName>
        <fullName evidence="2">Uncharacterized protein</fullName>
    </submittedName>
</protein>
<keyword evidence="1" id="KW-1133">Transmembrane helix</keyword>
<organism evidence="2 3">
    <name type="scientific">Botryotinia fuckeliana (strain T4)</name>
    <name type="common">Noble rot fungus</name>
    <name type="synonym">Botrytis cinerea</name>
    <dbReference type="NCBI Taxonomy" id="999810"/>
    <lineage>
        <taxon>Eukaryota</taxon>
        <taxon>Fungi</taxon>
        <taxon>Dikarya</taxon>
        <taxon>Ascomycota</taxon>
        <taxon>Pezizomycotina</taxon>
        <taxon>Leotiomycetes</taxon>
        <taxon>Helotiales</taxon>
        <taxon>Sclerotiniaceae</taxon>
        <taxon>Botrytis</taxon>
    </lineage>
</organism>
<dbReference type="Proteomes" id="UP000008177">
    <property type="component" value="Unplaced contigs"/>
</dbReference>
<reference evidence="3" key="1">
    <citation type="journal article" date="2011" name="PLoS Genet.">
        <title>Genomic analysis of the necrotrophic fungal pathogens Sclerotinia sclerotiorum and Botrytis cinerea.</title>
        <authorList>
            <person name="Amselem J."/>
            <person name="Cuomo C.A."/>
            <person name="van Kan J.A."/>
            <person name="Viaud M."/>
            <person name="Benito E.P."/>
            <person name="Couloux A."/>
            <person name="Coutinho P.M."/>
            <person name="de Vries R.P."/>
            <person name="Dyer P.S."/>
            <person name="Fillinger S."/>
            <person name="Fournier E."/>
            <person name="Gout L."/>
            <person name="Hahn M."/>
            <person name="Kohn L."/>
            <person name="Lapalu N."/>
            <person name="Plummer K.M."/>
            <person name="Pradier J.M."/>
            <person name="Quevillon E."/>
            <person name="Sharon A."/>
            <person name="Simon A."/>
            <person name="ten Have A."/>
            <person name="Tudzynski B."/>
            <person name="Tudzynski P."/>
            <person name="Wincker P."/>
            <person name="Andrew M."/>
            <person name="Anthouard V."/>
            <person name="Beever R.E."/>
            <person name="Beffa R."/>
            <person name="Benoit I."/>
            <person name="Bouzid O."/>
            <person name="Brault B."/>
            <person name="Chen Z."/>
            <person name="Choquer M."/>
            <person name="Collemare J."/>
            <person name="Cotton P."/>
            <person name="Danchin E.G."/>
            <person name="Da Silva C."/>
            <person name="Gautier A."/>
            <person name="Giraud C."/>
            <person name="Giraud T."/>
            <person name="Gonzalez C."/>
            <person name="Grossetete S."/>
            <person name="Guldener U."/>
            <person name="Henrissat B."/>
            <person name="Howlett B.J."/>
            <person name="Kodira C."/>
            <person name="Kretschmer M."/>
            <person name="Lappartient A."/>
            <person name="Leroch M."/>
            <person name="Levis C."/>
            <person name="Mauceli E."/>
            <person name="Neuveglise C."/>
            <person name="Oeser B."/>
            <person name="Pearson M."/>
            <person name="Poulain J."/>
            <person name="Poussereau N."/>
            <person name="Quesneville H."/>
            <person name="Rascle C."/>
            <person name="Schumacher J."/>
            <person name="Segurens B."/>
            <person name="Sexton A."/>
            <person name="Silva E."/>
            <person name="Sirven C."/>
            <person name="Soanes D.M."/>
            <person name="Talbot N.J."/>
            <person name="Templeton M."/>
            <person name="Yandava C."/>
            <person name="Yarden O."/>
            <person name="Zeng Q."/>
            <person name="Rollins J.A."/>
            <person name="Lebrun M.H."/>
            <person name="Dickman M."/>
        </authorList>
    </citation>
    <scope>NUCLEOTIDE SEQUENCE [LARGE SCALE GENOMIC DNA]</scope>
    <source>
        <strain evidence="3">T4</strain>
    </source>
</reference>
<keyword evidence="1" id="KW-0812">Transmembrane</keyword>
<keyword evidence="1" id="KW-0472">Membrane</keyword>